<dbReference type="EC" id="1.16.3.1" evidence="1"/>
<gene>
    <name evidence="1" type="ORF">FHX59_002187</name>
</gene>
<name>A0ABR6FKX5_9BURK</name>
<keyword evidence="2" id="KW-1185">Reference proteome</keyword>
<comment type="caution">
    <text evidence="1">The sequence shown here is derived from an EMBL/GenBank/DDBJ whole genome shotgun (WGS) entry which is preliminary data.</text>
</comment>
<dbReference type="GO" id="GO:0004322">
    <property type="term" value="F:ferroxidase activity"/>
    <property type="evidence" value="ECO:0007669"/>
    <property type="project" value="UniProtKB-EC"/>
</dbReference>
<sequence>MTEIEKEPVVAVLKEYARQMIQVEELHAGEVDRMLRRPGTTATLLRQGMDHA</sequence>
<accession>A0ABR6FKX5</accession>
<proteinExistence type="predicted"/>
<evidence type="ECO:0000313" key="2">
    <source>
        <dbReference type="Proteomes" id="UP000533533"/>
    </source>
</evidence>
<dbReference type="Proteomes" id="UP000533533">
    <property type="component" value="Unassembled WGS sequence"/>
</dbReference>
<protein>
    <submittedName>
        <fullName evidence="1">Bacterioferritin</fullName>
        <ecNumber evidence="1">1.16.3.1</ecNumber>
    </submittedName>
</protein>
<dbReference type="EMBL" id="JACHVZ010000005">
    <property type="protein sequence ID" value="MBB2927767.1"/>
    <property type="molecule type" value="Genomic_DNA"/>
</dbReference>
<evidence type="ECO:0000313" key="1">
    <source>
        <dbReference type="EMBL" id="MBB2927767.1"/>
    </source>
</evidence>
<organism evidence="1 2">
    <name type="scientific">Paraburkholderia silvatlantica</name>
    <dbReference type="NCBI Taxonomy" id="321895"/>
    <lineage>
        <taxon>Bacteria</taxon>
        <taxon>Pseudomonadati</taxon>
        <taxon>Pseudomonadota</taxon>
        <taxon>Betaproteobacteria</taxon>
        <taxon>Burkholderiales</taxon>
        <taxon>Burkholderiaceae</taxon>
        <taxon>Paraburkholderia</taxon>
    </lineage>
</organism>
<keyword evidence="1" id="KW-0560">Oxidoreductase</keyword>
<reference evidence="1 2" key="1">
    <citation type="submission" date="2020-08" db="EMBL/GenBank/DDBJ databases">
        <title>Genomic Encyclopedia of Type Strains, Phase IV (KMG-V): Genome sequencing to study the core and pangenomes of soil and plant-associated prokaryotes.</title>
        <authorList>
            <person name="Whitman W."/>
        </authorList>
    </citation>
    <scope>NUCLEOTIDE SEQUENCE [LARGE SCALE GENOMIC DNA]</scope>
    <source>
        <strain evidence="1 2">SRMrh-85</strain>
    </source>
</reference>